<dbReference type="PANTHER" id="PTHR30385">
    <property type="entry name" value="SIGMA FACTOR F FLAGELLAR"/>
    <property type="match status" value="1"/>
</dbReference>
<evidence type="ECO:0000259" key="5">
    <source>
        <dbReference type="PROSITE" id="PS50801"/>
    </source>
</evidence>
<dbReference type="EMBL" id="BOPH01000006">
    <property type="protein sequence ID" value="GIJ65557.1"/>
    <property type="molecule type" value="Genomic_DNA"/>
</dbReference>
<evidence type="ECO:0000256" key="2">
    <source>
        <dbReference type="ARBA" id="ARBA00023082"/>
    </source>
</evidence>
<dbReference type="Proteomes" id="UP000635606">
    <property type="component" value="Unassembled WGS sequence"/>
</dbReference>
<evidence type="ECO:0000256" key="4">
    <source>
        <dbReference type="ARBA" id="ARBA00023163"/>
    </source>
</evidence>
<dbReference type="NCBIfam" id="TIGR02937">
    <property type="entry name" value="sigma70-ECF"/>
    <property type="match status" value="1"/>
</dbReference>
<keyword evidence="3" id="KW-0238">DNA-binding</keyword>
<sequence length="378" mass="41189">MDETTFDIWRVDDVDVVRVEGVLDLVATVRLRLTLFGRLDAGARHIAVDLSRVRLIDASTVNVLLRVRERLAEEDGSLMARGASGLVLQVLEIAGVAKQLGAYDPLPERLSDPSADTAVAAPAGSRHGQWGDQVNEKIGRMCAEPEGSAARASLREQVITLCLPFAERLARRFSGLGEASADLGQVAALGLLKAVDRYDPGMGTDFAAYATPTIVGELKRHFRDRGWAVRVPRRLQELRLDINRVRNDLTQELNRSPTVADLARRLEVDEEQIIEAMTAAGGYRATSLFTPVGGDEGSTLIDLLGSEDSSIAAVDAHESLKPLLAALPEREKDILAMRFFGNLTQAQIAERIGISQMHVSRLLTRTLARLRVGLTADD</sequence>
<dbReference type="InterPro" id="IPR007627">
    <property type="entry name" value="RNA_pol_sigma70_r2"/>
</dbReference>
<dbReference type="InterPro" id="IPR007630">
    <property type="entry name" value="RNA_pol_sigma70_r4"/>
</dbReference>
<dbReference type="GO" id="GO:0006352">
    <property type="term" value="P:DNA-templated transcription initiation"/>
    <property type="evidence" value="ECO:0007669"/>
    <property type="project" value="InterPro"/>
</dbReference>
<dbReference type="AlphaFoldDB" id="A0A8J3ZM85"/>
<comment type="caution">
    <text evidence="6">The sequence shown here is derived from an EMBL/GenBank/DDBJ whole genome shotgun (WGS) entry which is preliminary data.</text>
</comment>
<name>A0A8J3ZM85_9ACTN</name>
<dbReference type="SUPFAM" id="SSF88946">
    <property type="entry name" value="Sigma2 domain of RNA polymerase sigma factors"/>
    <property type="match status" value="1"/>
</dbReference>
<dbReference type="Pfam" id="PF04539">
    <property type="entry name" value="Sigma70_r3"/>
    <property type="match status" value="1"/>
</dbReference>
<dbReference type="InterPro" id="IPR014322">
    <property type="entry name" value="RNA_pol_sigma-B/F/G"/>
</dbReference>
<gene>
    <name evidence="6" type="ORF">Voc01_004740</name>
</gene>
<dbReference type="SUPFAM" id="SSF88659">
    <property type="entry name" value="Sigma3 and sigma4 domains of RNA polymerase sigma factors"/>
    <property type="match status" value="2"/>
</dbReference>
<dbReference type="CDD" id="cd07043">
    <property type="entry name" value="STAS_anti-anti-sigma_factors"/>
    <property type="match status" value="1"/>
</dbReference>
<dbReference type="InterPro" id="IPR036388">
    <property type="entry name" value="WH-like_DNA-bd_sf"/>
</dbReference>
<evidence type="ECO:0000256" key="1">
    <source>
        <dbReference type="ARBA" id="ARBA00023015"/>
    </source>
</evidence>
<evidence type="ECO:0000313" key="6">
    <source>
        <dbReference type="EMBL" id="GIJ65557.1"/>
    </source>
</evidence>
<dbReference type="InterPro" id="IPR013324">
    <property type="entry name" value="RNA_pol_sigma_r3/r4-like"/>
</dbReference>
<dbReference type="PRINTS" id="PR00046">
    <property type="entry name" value="SIGMA70FCT"/>
</dbReference>
<dbReference type="InterPro" id="IPR007624">
    <property type="entry name" value="RNA_pol_sigma70_r3"/>
</dbReference>
<dbReference type="PANTHER" id="PTHR30385:SF4">
    <property type="entry name" value="RNA POLYMERASE SIGMA-E FACTOR"/>
    <property type="match status" value="1"/>
</dbReference>
<reference evidence="6" key="1">
    <citation type="submission" date="2021-01" db="EMBL/GenBank/DDBJ databases">
        <title>Whole genome shotgun sequence of Virgisporangium ochraceum NBRC 16418.</title>
        <authorList>
            <person name="Komaki H."/>
            <person name="Tamura T."/>
        </authorList>
    </citation>
    <scope>NUCLEOTIDE SEQUENCE</scope>
    <source>
        <strain evidence="6">NBRC 16418</strain>
    </source>
</reference>
<feature type="domain" description="STAS" evidence="5">
    <location>
        <begin position="4"/>
        <end position="122"/>
    </location>
</feature>
<dbReference type="CDD" id="cd06171">
    <property type="entry name" value="Sigma70_r4"/>
    <property type="match status" value="1"/>
</dbReference>
<evidence type="ECO:0000256" key="3">
    <source>
        <dbReference type="ARBA" id="ARBA00023125"/>
    </source>
</evidence>
<evidence type="ECO:0000313" key="7">
    <source>
        <dbReference type="Proteomes" id="UP000635606"/>
    </source>
</evidence>
<dbReference type="SUPFAM" id="SSF52091">
    <property type="entry name" value="SpoIIaa-like"/>
    <property type="match status" value="1"/>
</dbReference>
<dbReference type="GO" id="GO:0016987">
    <property type="term" value="F:sigma factor activity"/>
    <property type="evidence" value="ECO:0007669"/>
    <property type="project" value="UniProtKB-KW"/>
</dbReference>
<dbReference type="InterPro" id="IPR014284">
    <property type="entry name" value="RNA_pol_sigma-70_dom"/>
</dbReference>
<dbReference type="Gene3D" id="1.20.120.1810">
    <property type="match status" value="1"/>
</dbReference>
<proteinExistence type="predicted"/>
<keyword evidence="1" id="KW-0805">Transcription regulation</keyword>
<dbReference type="InterPro" id="IPR000943">
    <property type="entry name" value="RNA_pol_sigma70"/>
</dbReference>
<accession>A0A8J3ZM85</accession>
<dbReference type="RefSeq" id="WP_203925565.1">
    <property type="nucleotide sequence ID" value="NZ_BOPH01000006.1"/>
</dbReference>
<keyword evidence="2" id="KW-0731">Sigma factor</keyword>
<dbReference type="Pfam" id="PF13466">
    <property type="entry name" value="STAS_2"/>
    <property type="match status" value="1"/>
</dbReference>
<dbReference type="NCBIfam" id="TIGR02980">
    <property type="entry name" value="SigBFG"/>
    <property type="match status" value="1"/>
</dbReference>
<dbReference type="InterPro" id="IPR013325">
    <property type="entry name" value="RNA_pol_sigma_r2"/>
</dbReference>
<dbReference type="Pfam" id="PF04545">
    <property type="entry name" value="Sigma70_r4"/>
    <property type="match status" value="1"/>
</dbReference>
<dbReference type="PROSITE" id="PS50801">
    <property type="entry name" value="STAS"/>
    <property type="match status" value="1"/>
</dbReference>
<dbReference type="Gene3D" id="1.10.10.10">
    <property type="entry name" value="Winged helix-like DNA-binding domain superfamily/Winged helix DNA-binding domain"/>
    <property type="match status" value="2"/>
</dbReference>
<protein>
    <recommendedName>
        <fullName evidence="5">STAS domain-containing protein</fullName>
    </recommendedName>
</protein>
<dbReference type="InterPro" id="IPR058548">
    <property type="entry name" value="MlaB-like_STAS"/>
</dbReference>
<dbReference type="Gene3D" id="3.30.750.24">
    <property type="entry name" value="STAS domain"/>
    <property type="match status" value="1"/>
</dbReference>
<dbReference type="InterPro" id="IPR036513">
    <property type="entry name" value="STAS_dom_sf"/>
</dbReference>
<keyword evidence="4" id="KW-0804">Transcription</keyword>
<dbReference type="GO" id="GO:0003677">
    <property type="term" value="F:DNA binding"/>
    <property type="evidence" value="ECO:0007669"/>
    <property type="project" value="UniProtKB-KW"/>
</dbReference>
<organism evidence="6 7">
    <name type="scientific">Virgisporangium ochraceum</name>
    <dbReference type="NCBI Taxonomy" id="65505"/>
    <lineage>
        <taxon>Bacteria</taxon>
        <taxon>Bacillati</taxon>
        <taxon>Actinomycetota</taxon>
        <taxon>Actinomycetes</taxon>
        <taxon>Micromonosporales</taxon>
        <taxon>Micromonosporaceae</taxon>
        <taxon>Virgisporangium</taxon>
    </lineage>
</organism>
<dbReference type="Pfam" id="PF04542">
    <property type="entry name" value="Sigma70_r2"/>
    <property type="match status" value="1"/>
</dbReference>
<keyword evidence="7" id="KW-1185">Reference proteome</keyword>
<dbReference type="InterPro" id="IPR002645">
    <property type="entry name" value="STAS_dom"/>
</dbReference>